<evidence type="ECO:0000313" key="1">
    <source>
        <dbReference type="EMBL" id="NMG19913.1"/>
    </source>
</evidence>
<sequence length="65" mass="7551">MSLVQPLPDNLKQGDEVKVLMTPISPKYSFPTLKLGIKEEYLSKEKIYEPEEHWRRGNNEAFADT</sequence>
<accession>A0ABX1P7A5</accession>
<organism evidence="1 2">
    <name type="scientific">Brasilonema bromeliae SPC951</name>
    <dbReference type="NCBI Taxonomy" id="385972"/>
    <lineage>
        <taxon>Bacteria</taxon>
        <taxon>Bacillati</taxon>
        <taxon>Cyanobacteriota</taxon>
        <taxon>Cyanophyceae</taxon>
        <taxon>Nostocales</taxon>
        <taxon>Scytonemataceae</taxon>
        <taxon>Brasilonema</taxon>
        <taxon>Bromeliae group (in: Brasilonema)</taxon>
    </lineage>
</organism>
<name>A0ABX1P7A5_9CYAN</name>
<protein>
    <submittedName>
        <fullName evidence="1">Uncharacterized protein</fullName>
    </submittedName>
</protein>
<evidence type="ECO:0000313" key="2">
    <source>
        <dbReference type="Proteomes" id="UP000718564"/>
    </source>
</evidence>
<gene>
    <name evidence="1" type="ORF">DP116_10745</name>
</gene>
<dbReference type="Proteomes" id="UP000718564">
    <property type="component" value="Unassembled WGS sequence"/>
</dbReference>
<proteinExistence type="predicted"/>
<comment type="caution">
    <text evidence="1">The sequence shown here is derived from an EMBL/GenBank/DDBJ whole genome shotgun (WGS) entry which is preliminary data.</text>
</comment>
<dbReference type="RefSeq" id="WP_169155176.1">
    <property type="nucleotide sequence ID" value="NZ_CAWPJE010000035.1"/>
</dbReference>
<keyword evidence="2" id="KW-1185">Reference proteome</keyword>
<dbReference type="EMBL" id="QMEB01000065">
    <property type="protein sequence ID" value="NMG19913.1"/>
    <property type="molecule type" value="Genomic_DNA"/>
</dbReference>
<reference evidence="1 2" key="1">
    <citation type="submission" date="2018-06" db="EMBL/GenBank/DDBJ databases">
        <title>Comparative genomics of Brasilonema spp. strains.</title>
        <authorList>
            <person name="Alvarenga D.O."/>
            <person name="Fiore M.F."/>
            <person name="Varani A.M."/>
        </authorList>
    </citation>
    <scope>NUCLEOTIDE SEQUENCE [LARGE SCALE GENOMIC DNA]</scope>
    <source>
        <strain evidence="1 2">SPC951</strain>
    </source>
</reference>